<evidence type="ECO:0000313" key="2">
    <source>
        <dbReference type="Proteomes" id="UP001482620"/>
    </source>
</evidence>
<organism evidence="1 2">
    <name type="scientific">Ilyodon furcidens</name>
    <name type="common">goldbreast splitfin</name>
    <dbReference type="NCBI Taxonomy" id="33524"/>
    <lineage>
        <taxon>Eukaryota</taxon>
        <taxon>Metazoa</taxon>
        <taxon>Chordata</taxon>
        <taxon>Craniata</taxon>
        <taxon>Vertebrata</taxon>
        <taxon>Euteleostomi</taxon>
        <taxon>Actinopterygii</taxon>
        <taxon>Neopterygii</taxon>
        <taxon>Teleostei</taxon>
        <taxon>Neoteleostei</taxon>
        <taxon>Acanthomorphata</taxon>
        <taxon>Ovalentaria</taxon>
        <taxon>Atherinomorphae</taxon>
        <taxon>Cyprinodontiformes</taxon>
        <taxon>Goodeidae</taxon>
        <taxon>Ilyodon</taxon>
    </lineage>
</organism>
<accession>A0ABV0SMK2</accession>
<dbReference type="EMBL" id="JAHRIQ010001763">
    <property type="protein sequence ID" value="MEQ2221686.1"/>
    <property type="molecule type" value="Genomic_DNA"/>
</dbReference>
<comment type="caution">
    <text evidence="1">The sequence shown here is derived from an EMBL/GenBank/DDBJ whole genome shotgun (WGS) entry which is preliminary data.</text>
</comment>
<protein>
    <submittedName>
        <fullName evidence="1">Uncharacterized protein</fullName>
    </submittedName>
</protein>
<reference evidence="1 2" key="1">
    <citation type="submission" date="2021-06" db="EMBL/GenBank/DDBJ databases">
        <authorList>
            <person name="Palmer J.M."/>
        </authorList>
    </citation>
    <scope>NUCLEOTIDE SEQUENCE [LARGE SCALE GENOMIC DNA]</scope>
    <source>
        <strain evidence="2">if_2019</strain>
        <tissue evidence="1">Muscle</tissue>
    </source>
</reference>
<name>A0ABV0SMK2_9TELE</name>
<proteinExistence type="predicted"/>
<sequence length="117" mass="13466">MQDYDLIKHGVLLTSCVLYDCGPNNLQVKLLPCGCGLIPQPTWKDPAQSYKLRMIHCHFILAAFLNIYTGWCWSPCHPCVDLHRGAWSFVSFDSSLVLFMAVERLERKKFILCIYVL</sequence>
<dbReference type="Proteomes" id="UP001482620">
    <property type="component" value="Unassembled WGS sequence"/>
</dbReference>
<evidence type="ECO:0000313" key="1">
    <source>
        <dbReference type="EMBL" id="MEQ2221686.1"/>
    </source>
</evidence>
<keyword evidence="2" id="KW-1185">Reference proteome</keyword>
<gene>
    <name evidence="1" type="ORF">ILYODFUR_018249</name>
</gene>